<dbReference type="AlphaFoldDB" id="A0A936F3M7"/>
<name>A0A936F3M7_9BACT</name>
<accession>A0A936F3M7</accession>
<protein>
    <submittedName>
        <fullName evidence="1">Uncharacterized protein</fullName>
    </submittedName>
</protein>
<dbReference type="EMBL" id="JADKCH010000013">
    <property type="protein sequence ID" value="MBK8573195.1"/>
    <property type="molecule type" value="Genomic_DNA"/>
</dbReference>
<organism evidence="1 2">
    <name type="scientific">Candidatus Geothrix odensensis</name>
    <dbReference type="NCBI Taxonomy" id="2954440"/>
    <lineage>
        <taxon>Bacteria</taxon>
        <taxon>Pseudomonadati</taxon>
        <taxon>Acidobacteriota</taxon>
        <taxon>Holophagae</taxon>
        <taxon>Holophagales</taxon>
        <taxon>Holophagaceae</taxon>
        <taxon>Geothrix</taxon>
    </lineage>
</organism>
<comment type="caution">
    <text evidence="1">The sequence shown here is derived from an EMBL/GenBank/DDBJ whole genome shotgun (WGS) entry which is preliminary data.</text>
</comment>
<gene>
    <name evidence="1" type="ORF">IPN91_11220</name>
</gene>
<sequence>MDGGFPALAQGEDASLSIHPDRLRTANTIYCAFPRMFGGAAARQVPGSPGPPDIG</sequence>
<proteinExistence type="predicted"/>
<dbReference type="Proteomes" id="UP000709959">
    <property type="component" value="Unassembled WGS sequence"/>
</dbReference>
<evidence type="ECO:0000313" key="1">
    <source>
        <dbReference type="EMBL" id="MBK8573195.1"/>
    </source>
</evidence>
<evidence type="ECO:0000313" key="2">
    <source>
        <dbReference type="Proteomes" id="UP000709959"/>
    </source>
</evidence>
<reference evidence="1 2" key="1">
    <citation type="submission" date="2020-10" db="EMBL/GenBank/DDBJ databases">
        <title>Connecting structure to function with the recovery of over 1000 high-quality activated sludge metagenome-assembled genomes encoding full-length rRNA genes using long-read sequencing.</title>
        <authorList>
            <person name="Singleton C.M."/>
            <person name="Petriglieri F."/>
            <person name="Kristensen J.M."/>
            <person name="Kirkegaard R.H."/>
            <person name="Michaelsen T.Y."/>
            <person name="Andersen M.H."/>
            <person name="Karst S.M."/>
            <person name="Dueholm M.S."/>
            <person name="Nielsen P.H."/>
            <person name="Albertsen M."/>
        </authorList>
    </citation>
    <scope>NUCLEOTIDE SEQUENCE [LARGE SCALE GENOMIC DNA]</scope>
    <source>
        <strain evidence="1">OdNE_18-Q3-R46-58_MAXAC.008</strain>
    </source>
</reference>